<protein>
    <recommendedName>
        <fullName evidence="3">FAD-binding domain-containing protein</fullName>
    </recommendedName>
</protein>
<dbReference type="PANTHER" id="PTHR13789:SF309">
    <property type="entry name" value="PUTATIVE (AFU_ORTHOLOGUE AFUA_6G14510)-RELATED"/>
    <property type="match status" value="1"/>
</dbReference>
<accession>A0A3B1B2B1</accession>
<dbReference type="InterPro" id="IPR002938">
    <property type="entry name" value="FAD-bd"/>
</dbReference>
<evidence type="ECO:0000256" key="1">
    <source>
        <dbReference type="ARBA" id="ARBA00023002"/>
    </source>
</evidence>
<dbReference type="AlphaFoldDB" id="A0A3B1B2B1"/>
<reference evidence="4" key="1">
    <citation type="submission" date="2018-06" db="EMBL/GenBank/DDBJ databases">
        <authorList>
            <person name="Zhirakovskaya E."/>
        </authorList>
    </citation>
    <scope>NUCLEOTIDE SEQUENCE</scope>
</reference>
<dbReference type="SUPFAM" id="SSF51905">
    <property type="entry name" value="FAD/NAD(P)-binding domain"/>
    <property type="match status" value="1"/>
</dbReference>
<dbReference type="InterPro" id="IPR036188">
    <property type="entry name" value="FAD/NAD-bd_sf"/>
</dbReference>
<dbReference type="GO" id="GO:0071949">
    <property type="term" value="F:FAD binding"/>
    <property type="evidence" value="ECO:0007669"/>
    <property type="project" value="InterPro"/>
</dbReference>
<evidence type="ECO:0000313" key="4">
    <source>
        <dbReference type="EMBL" id="VAX00405.1"/>
    </source>
</evidence>
<dbReference type="PROSITE" id="PS51257">
    <property type="entry name" value="PROKAR_LIPOPROTEIN"/>
    <property type="match status" value="1"/>
</dbReference>
<gene>
    <name evidence="4" type="ORF">MNBD_GAMMA21-72</name>
</gene>
<dbReference type="InterPro" id="IPR050493">
    <property type="entry name" value="FAD-dep_Monooxygenase_BioMet"/>
</dbReference>
<dbReference type="PANTHER" id="PTHR13789">
    <property type="entry name" value="MONOOXYGENASE"/>
    <property type="match status" value="1"/>
</dbReference>
<keyword evidence="2" id="KW-0503">Monooxygenase</keyword>
<name>A0A3B1B2B1_9ZZZZ</name>
<evidence type="ECO:0000259" key="3">
    <source>
        <dbReference type="Pfam" id="PF01494"/>
    </source>
</evidence>
<feature type="domain" description="FAD-binding" evidence="3">
    <location>
        <begin position="8"/>
        <end position="326"/>
    </location>
</feature>
<dbReference type="Pfam" id="PF01494">
    <property type="entry name" value="FAD_binding_3"/>
    <property type="match status" value="1"/>
</dbReference>
<dbReference type="GO" id="GO:0004497">
    <property type="term" value="F:monooxygenase activity"/>
    <property type="evidence" value="ECO:0007669"/>
    <property type="project" value="UniProtKB-KW"/>
</dbReference>
<sequence length="390" mass="43179">MSGFQKLPLIIIGAGIGGLTVACALRKAGYNVEVFEQAESFFPIGAGLVVMANGMRALRRIGLDRAVMQHGGALNCISIYAGKKRLWSASETFQREVSNPSCGILRPALHRILIDGCDGVPIHTGCRLKTFIQDDDGVKVCFENGKEVKGLALIGADGLRSRTREILLGNNTFRNVGMTTVLGCLDAREIADTRHFNYTMGDGQSFLSFPVSETNYLWSALIKTDIHKKDITTAILGGRDGGKTISQDYLLKRFNNWHPSIPRLIENTDEKEYMRWDIFDRPHSTIWGKGRVTLLGDAIHPMAPTFGQGANQAMEDAIVLADSLCASDNLISGFRHYEKLRQPRTRWIAKFARQLVHFSLATNPVVVKLRNVMIPLSNNFIFGAALKWKG</sequence>
<evidence type="ECO:0000256" key="2">
    <source>
        <dbReference type="ARBA" id="ARBA00023033"/>
    </source>
</evidence>
<organism evidence="4">
    <name type="scientific">hydrothermal vent metagenome</name>
    <dbReference type="NCBI Taxonomy" id="652676"/>
    <lineage>
        <taxon>unclassified sequences</taxon>
        <taxon>metagenomes</taxon>
        <taxon>ecological metagenomes</taxon>
    </lineage>
</organism>
<dbReference type="PRINTS" id="PR00420">
    <property type="entry name" value="RNGMNOXGNASE"/>
</dbReference>
<keyword evidence="1" id="KW-0560">Oxidoreductase</keyword>
<dbReference type="Gene3D" id="3.50.50.60">
    <property type="entry name" value="FAD/NAD(P)-binding domain"/>
    <property type="match status" value="1"/>
</dbReference>
<proteinExistence type="predicted"/>
<dbReference type="EMBL" id="UOFR01000076">
    <property type="protein sequence ID" value="VAX00405.1"/>
    <property type="molecule type" value="Genomic_DNA"/>
</dbReference>